<dbReference type="InterPro" id="IPR046947">
    <property type="entry name" value="LytR-like"/>
</dbReference>
<dbReference type="Pfam" id="PF04397">
    <property type="entry name" value="LytTR"/>
    <property type="match status" value="1"/>
</dbReference>
<gene>
    <name evidence="1" type="ORF">EA457_09760</name>
</gene>
<accession>A0A9X7X5T9</accession>
<organism evidence="1 2">
    <name type="scientific">Streptococcus dysgalactiae subsp. dysgalactiae</name>
    <dbReference type="NCBI Taxonomy" id="99822"/>
    <lineage>
        <taxon>Bacteria</taxon>
        <taxon>Bacillati</taxon>
        <taxon>Bacillota</taxon>
        <taxon>Bacilli</taxon>
        <taxon>Lactobacillales</taxon>
        <taxon>Streptococcaceae</taxon>
        <taxon>Streptococcus</taxon>
    </lineage>
</organism>
<dbReference type="Proteomes" id="UP000347383">
    <property type="component" value="Chromosome"/>
</dbReference>
<name>A0A9X7X5T9_STRDY</name>
<proteinExistence type="predicted"/>
<evidence type="ECO:0000313" key="1">
    <source>
        <dbReference type="EMBL" id="QGH02793.1"/>
    </source>
</evidence>
<dbReference type="GO" id="GO:0003677">
    <property type="term" value="F:DNA binding"/>
    <property type="evidence" value="ECO:0007669"/>
    <property type="project" value="InterPro"/>
</dbReference>
<sequence length="148" mass="17284">MKIVIELDASCEDIEINIKAAQVTEQVLQLQQALLQLERQPLIFYKGNNEYFLALSDILFFETDGSKIFGHTKDNAYEVKLKLYELEAYLPTTFCRVAKATIVNTSCIYALEKSFSGTSRICFYETHKQVHVSRHYYQLLKEKLREMR</sequence>
<dbReference type="PANTHER" id="PTHR37299">
    <property type="entry name" value="TRANSCRIPTIONAL REGULATOR-RELATED"/>
    <property type="match status" value="1"/>
</dbReference>
<dbReference type="AlphaFoldDB" id="A0A9X7X5T9"/>
<dbReference type="PROSITE" id="PS50930">
    <property type="entry name" value="HTH_LYTTR"/>
    <property type="match status" value="1"/>
</dbReference>
<reference evidence="1 2" key="1">
    <citation type="submission" date="2018-10" db="EMBL/GenBank/DDBJ databases">
        <title>Comparative Genomics Analysis of the Streptococcus dysgalactiae subspecies dysgalactiae.</title>
        <authorList>
            <person name="Koh T.H."/>
            <person name="Abdul Rahman N."/>
            <person name="Sessions O.M."/>
        </authorList>
    </citation>
    <scope>NUCLEOTIDE SEQUENCE [LARGE SCALE GENOMIC DNA]</scope>
    <source>
        <strain evidence="1 2">DB60705-15</strain>
    </source>
</reference>
<dbReference type="SMART" id="SM00850">
    <property type="entry name" value="LytTR"/>
    <property type="match status" value="1"/>
</dbReference>
<dbReference type="Gene3D" id="2.40.50.1020">
    <property type="entry name" value="LytTr DNA-binding domain"/>
    <property type="match status" value="1"/>
</dbReference>
<dbReference type="EMBL" id="CP033165">
    <property type="protein sequence ID" value="QGH02793.1"/>
    <property type="molecule type" value="Genomic_DNA"/>
</dbReference>
<evidence type="ECO:0000313" key="2">
    <source>
        <dbReference type="Proteomes" id="UP000347383"/>
    </source>
</evidence>
<dbReference type="GO" id="GO:0000156">
    <property type="term" value="F:phosphorelay response regulator activity"/>
    <property type="evidence" value="ECO:0007669"/>
    <property type="project" value="InterPro"/>
</dbReference>
<protein>
    <submittedName>
        <fullName evidence="1">LytTR family transcriptional regulator</fullName>
    </submittedName>
</protein>
<dbReference type="RefSeq" id="WP_003053367.1">
    <property type="nucleotide sequence ID" value="NZ_CP033164.1"/>
</dbReference>
<dbReference type="InterPro" id="IPR007492">
    <property type="entry name" value="LytTR_DNA-bd_dom"/>
</dbReference>
<dbReference type="PANTHER" id="PTHR37299:SF4">
    <property type="entry name" value="TRANSCRIPTIONAL REGULATOR"/>
    <property type="match status" value="1"/>
</dbReference>